<dbReference type="EMBL" id="JACU01000001">
    <property type="protein sequence ID" value="KMS60188.1"/>
    <property type="molecule type" value="Genomic_DNA"/>
</dbReference>
<dbReference type="InterPro" id="IPR016181">
    <property type="entry name" value="Acyl_CoA_acyltransferase"/>
</dbReference>
<comment type="caution">
    <text evidence="5">The sequence shown here is derived from an EMBL/GenBank/DDBJ whole genome shotgun (WGS) entry which is preliminary data.</text>
</comment>
<gene>
    <name evidence="4" type="primary">aat</name>
    <name evidence="5" type="ORF">V474_00410</name>
</gene>
<dbReference type="PATRIC" id="fig|1114963.3.peg.82"/>
<organism evidence="5 6">
    <name type="scientific">Novosphingobium barchaimii LL02</name>
    <dbReference type="NCBI Taxonomy" id="1114963"/>
    <lineage>
        <taxon>Bacteria</taxon>
        <taxon>Pseudomonadati</taxon>
        <taxon>Pseudomonadota</taxon>
        <taxon>Alphaproteobacteria</taxon>
        <taxon>Sphingomonadales</taxon>
        <taxon>Sphingomonadaceae</taxon>
        <taxon>Novosphingobium</taxon>
    </lineage>
</organism>
<accession>A0A0J7YA26</accession>
<dbReference type="SUPFAM" id="SSF55729">
    <property type="entry name" value="Acyl-CoA N-acyltransferases (Nat)"/>
    <property type="match status" value="1"/>
</dbReference>
<dbReference type="NCBIfam" id="TIGR00667">
    <property type="entry name" value="aat"/>
    <property type="match status" value="1"/>
</dbReference>
<dbReference type="GO" id="GO:0005737">
    <property type="term" value="C:cytoplasm"/>
    <property type="evidence" value="ECO:0007669"/>
    <property type="project" value="UniProtKB-SubCell"/>
</dbReference>
<keyword evidence="1 4" id="KW-0963">Cytoplasm</keyword>
<dbReference type="InterPro" id="IPR042221">
    <property type="entry name" value="Leu/Phe-tRNA_Trfase_N"/>
</dbReference>
<dbReference type="RefSeq" id="WP_236710468.1">
    <property type="nucleotide sequence ID" value="NZ_KQ130452.1"/>
</dbReference>
<proteinExistence type="inferred from homology"/>
<protein>
    <recommendedName>
        <fullName evidence="4">Leucyl/phenylalanyl-tRNA--protein transferase</fullName>
        <ecNumber evidence="4">2.3.2.6</ecNumber>
    </recommendedName>
    <alternativeName>
        <fullName evidence="4">L/F-transferase</fullName>
    </alternativeName>
    <alternativeName>
        <fullName evidence="4">Leucyltransferase</fullName>
    </alternativeName>
    <alternativeName>
        <fullName evidence="4">Phenyalanyltransferase</fullName>
    </alternativeName>
</protein>
<comment type="catalytic activity">
    <reaction evidence="4">
        <text>N-terminal L-arginyl-[protein] + L-leucyl-tRNA(Leu) = N-terminal L-leucyl-L-arginyl-[protein] + tRNA(Leu) + H(+)</text>
        <dbReference type="Rhea" id="RHEA:50416"/>
        <dbReference type="Rhea" id="RHEA-COMP:9613"/>
        <dbReference type="Rhea" id="RHEA-COMP:9622"/>
        <dbReference type="Rhea" id="RHEA-COMP:12672"/>
        <dbReference type="Rhea" id="RHEA-COMP:12673"/>
        <dbReference type="ChEBI" id="CHEBI:15378"/>
        <dbReference type="ChEBI" id="CHEBI:64719"/>
        <dbReference type="ChEBI" id="CHEBI:78442"/>
        <dbReference type="ChEBI" id="CHEBI:78494"/>
        <dbReference type="ChEBI" id="CHEBI:133044"/>
        <dbReference type="EC" id="2.3.2.6"/>
    </reaction>
</comment>
<comment type="function">
    <text evidence="4">Functions in the N-end rule pathway of protein degradation where it conjugates Leu, Phe and, less efficiently, Met from aminoacyl-tRNAs to the N-termini of proteins containing an N-terminal arginine or lysine.</text>
</comment>
<sequence>MHAPRSTPIIEPELLMLAYRSGIFPMSDSRDDPEIFWIEPRQRAILPLEALRVSHSLTRTLRRGRFTVTCNEAFSKVMDACAAPRRIRPEDEDTEDGGSWISERIQASYENLHFLGHAHSIEVWQEGEHGRELVGGLYGVGFDRVFCGESMFSRVSDSSKVALTWLVAALRRGGASLLDCQFMTAHLASLGAVEMPQKQYLKLLQRAQIGPASQAADHWMTGASTGSGSTGAGVVVGDALAAGEGEGEGVLALPEAFLALLDDAASCGLASSPGKLIAQAFTQTS</sequence>
<dbReference type="Gene3D" id="3.40.630.70">
    <property type="entry name" value="Leucyl/phenylalanyl-tRNA-protein transferase, C-terminal domain"/>
    <property type="match status" value="1"/>
</dbReference>
<evidence type="ECO:0000313" key="6">
    <source>
        <dbReference type="Proteomes" id="UP000052268"/>
    </source>
</evidence>
<dbReference type="Gene3D" id="3.30.70.3550">
    <property type="entry name" value="Leucyl/phenylalanyl-tRNA-protein transferase, N-terminal domain"/>
    <property type="match status" value="1"/>
</dbReference>
<evidence type="ECO:0000256" key="2">
    <source>
        <dbReference type="ARBA" id="ARBA00022679"/>
    </source>
</evidence>
<keyword evidence="3 4" id="KW-0012">Acyltransferase</keyword>
<name>A0A0J7YA26_9SPHN</name>
<reference evidence="5 6" key="1">
    <citation type="journal article" date="2015" name="G3 (Bethesda)">
        <title>Insights into Ongoing Evolution of the Hexachlorocyclohexane Catabolic Pathway from Comparative Genomics of Ten Sphingomonadaceae Strains.</title>
        <authorList>
            <person name="Pearce S.L."/>
            <person name="Oakeshott J.G."/>
            <person name="Pandey G."/>
        </authorList>
    </citation>
    <scope>NUCLEOTIDE SEQUENCE [LARGE SCALE GENOMIC DNA]</scope>
    <source>
        <strain evidence="5 6">LL02</strain>
    </source>
</reference>
<dbReference type="GO" id="GO:0030163">
    <property type="term" value="P:protein catabolic process"/>
    <property type="evidence" value="ECO:0007669"/>
    <property type="project" value="UniProtKB-UniRule"/>
</dbReference>
<dbReference type="InterPro" id="IPR042203">
    <property type="entry name" value="Leu/Phe-tRNA_Trfase_C"/>
</dbReference>
<keyword evidence="2 4" id="KW-0808">Transferase</keyword>
<dbReference type="AlphaFoldDB" id="A0A0J7YA26"/>
<dbReference type="PANTHER" id="PTHR30098">
    <property type="entry name" value="LEUCYL/PHENYLALANYL-TRNA--PROTEIN TRANSFERASE"/>
    <property type="match status" value="1"/>
</dbReference>
<dbReference type="InterPro" id="IPR004616">
    <property type="entry name" value="Leu/Phe-tRNA_Trfase"/>
</dbReference>
<dbReference type="EC" id="2.3.2.6" evidence="4"/>
<dbReference type="Pfam" id="PF03588">
    <property type="entry name" value="Leu_Phe_trans"/>
    <property type="match status" value="1"/>
</dbReference>
<evidence type="ECO:0000313" key="5">
    <source>
        <dbReference type="EMBL" id="KMS60188.1"/>
    </source>
</evidence>
<dbReference type="GO" id="GO:0008914">
    <property type="term" value="F:leucyl-tRNA--protein transferase activity"/>
    <property type="evidence" value="ECO:0007669"/>
    <property type="project" value="UniProtKB-UniRule"/>
</dbReference>
<dbReference type="FunFam" id="3.40.630.70:FF:000001">
    <property type="entry name" value="Leucyl/phenylalanyl-tRNA--protein transferase"/>
    <property type="match status" value="1"/>
</dbReference>
<dbReference type="PANTHER" id="PTHR30098:SF2">
    <property type="entry name" value="LEUCYL_PHENYLALANYL-TRNA--PROTEIN TRANSFERASE"/>
    <property type="match status" value="1"/>
</dbReference>
<comment type="similarity">
    <text evidence="4">Belongs to the L/F-transferase family.</text>
</comment>
<evidence type="ECO:0000256" key="4">
    <source>
        <dbReference type="HAMAP-Rule" id="MF_00688"/>
    </source>
</evidence>
<evidence type="ECO:0000256" key="1">
    <source>
        <dbReference type="ARBA" id="ARBA00022490"/>
    </source>
</evidence>
<comment type="catalytic activity">
    <reaction evidence="4">
        <text>L-phenylalanyl-tRNA(Phe) + an N-terminal L-alpha-aminoacyl-[protein] = an N-terminal L-phenylalanyl-L-alpha-aminoacyl-[protein] + tRNA(Phe)</text>
        <dbReference type="Rhea" id="RHEA:43632"/>
        <dbReference type="Rhea" id="RHEA-COMP:9668"/>
        <dbReference type="Rhea" id="RHEA-COMP:9699"/>
        <dbReference type="Rhea" id="RHEA-COMP:10636"/>
        <dbReference type="Rhea" id="RHEA-COMP:10637"/>
        <dbReference type="ChEBI" id="CHEBI:78442"/>
        <dbReference type="ChEBI" id="CHEBI:78531"/>
        <dbReference type="ChEBI" id="CHEBI:78597"/>
        <dbReference type="ChEBI" id="CHEBI:83561"/>
        <dbReference type="EC" id="2.3.2.6"/>
    </reaction>
</comment>
<dbReference type="HAMAP" id="MF_00688">
    <property type="entry name" value="Leu_Phe_trans"/>
    <property type="match status" value="1"/>
</dbReference>
<dbReference type="Proteomes" id="UP000052268">
    <property type="component" value="Unassembled WGS sequence"/>
</dbReference>
<comment type="catalytic activity">
    <reaction evidence="4">
        <text>N-terminal L-lysyl-[protein] + L-leucyl-tRNA(Leu) = N-terminal L-leucyl-L-lysyl-[protein] + tRNA(Leu) + H(+)</text>
        <dbReference type="Rhea" id="RHEA:12340"/>
        <dbReference type="Rhea" id="RHEA-COMP:9613"/>
        <dbReference type="Rhea" id="RHEA-COMP:9622"/>
        <dbReference type="Rhea" id="RHEA-COMP:12670"/>
        <dbReference type="Rhea" id="RHEA-COMP:12671"/>
        <dbReference type="ChEBI" id="CHEBI:15378"/>
        <dbReference type="ChEBI" id="CHEBI:65249"/>
        <dbReference type="ChEBI" id="CHEBI:78442"/>
        <dbReference type="ChEBI" id="CHEBI:78494"/>
        <dbReference type="ChEBI" id="CHEBI:133043"/>
        <dbReference type="EC" id="2.3.2.6"/>
    </reaction>
</comment>
<comment type="subcellular location">
    <subcellularLocation>
        <location evidence="4">Cytoplasm</location>
    </subcellularLocation>
</comment>
<evidence type="ECO:0000256" key="3">
    <source>
        <dbReference type="ARBA" id="ARBA00023315"/>
    </source>
</evidence>
<keyword evidence="6" id="KW-1185">Reference proteome</keyword>